<feature type="region of interest" description="Disordered" evidence="1">
    <location>
        <begin position="73"/>
        <end position="112"/>
    </location>
</feature>
<proteinExistence type="predicted"/>
<keyword evidence="3" id="KW-1185">Reference proteome</keyword>
<dbReference type="OMA" id="GFKVGQE"/>
<dbReference type="AlphaFoldDB" id="A0A1B8AVS4"/>
<protein>
    <submittedName>
        <fullName evidence="2">Uncharacterized protein</fullName>
    </submittedName>
</protein>
<gene>
    <name evidence="2" type="ORF">FPOA_05008</name>
</gene>
<feature type="region of interest" description="Disordered" evidence="1">
    <location>
        <begin position="1"/>
        <end position="45"/>
    </location>
</feature>
<evidence type="ECO:0000256" key="1">
    <source>
        <dbReference type="SAM" id="MobiDB-lite"/>
    </source>
</evidence>
<evidence type="ECO:0000313" key="3">
    <source>
        <dbReference type="Proteomes" id="UP000091967"/>
    </source>
</evidence>
<accession>A0A1B8AVS4</accession>
<comment type="caution">
    <text evidence="2">The sequence shown here is derived from an EMBL/GenBank/DDBJ whole genome shotgun (WGS) entry which is preliminary data.</text>
</comment>
<sequence>MSGTAPNDPAPGGHSSAVEQTPLDSNQHGQAQNIIDETKETSGRVVDANIGESIDAVNSMRGTSDSLDDILKQSDTARGSLGAQKKTTASDEKGFKVGQEADLDDLAQSKQP</sequence>
<feature type="compositionally biased region" description="Polar residues" evidence="1">
    <location>
        <begin position="17"/>
        <end position="35"/>
    </location>
</feature>
<evidence type="ECO:0000313" key="2">
    <source>
        <dbReference type="EMBL" id="OBS24466.1"/>
    </source>
</evidence>
<dbReference type="Proteomes" id="UP000091967">
    <property type="component" value="Unassembled WGS sequence"/>
</dbReference>
<organism evidence="2 3">
    <name type="scientific">Fusarium poae</name>
    <dbReference type="NCBI Taxonomy" id="36050"/>
    <lineage>
        <taxon>Eukaryota</taxon>
        <taxon>Fungi</taxon>
        <taxon>Dikarya</taxon>
        <taxon>Ascomycota</taxon>
        <taxon>Pezizomycotina</taxon>
        <taxon>Sordariomycetes</taxon>
        <taxon>Hypocreomycetidae</taxon>
        <taxon>Hypocreales</taxon>
        <taxon>Nectriaceae</taxon>
        <taxon>Fusarium</taxon>
    </lineage>
</organism>
<name>A0A1B8AVS4_FUSPO</name>
<dbReference type="EMBL" id="LYXU01000002">
    <property type="protein sequence ID" value="OBS24466.1"/>
    <property type="molecule type" value="Genomic_DNA"/>
</dbReference>
<reference evidence="2 3" key="1">
    <citation type="submission" date="2016-06" db="EMBL/GenBank/DDBJ databases">
        <title>Living apart together: crosstalk between the core and supernumerary genomes in a fungal plant pathogen.</title>
        <authorList>
            <person name="Vanheule A."/>
            <person name="Audenaert K."/>
            <person name="Warris S."/>
            <person name="Van De Geest H."/>
            <person name="Schijlen E."/>
            <person name="Hofte M."/>
            <person name="De Saeger S."/>
            <person name="Haesaert G."/>
            <person name="Waalwijk C."/>
            <person name="Van Der Lee T."/>
        </authorList>
    </citation>
    <scope>NUCLEOTIDE SEQUENCE [LARGE SCALE GENOMIC DNA]</scope>
    <source>
        <strain evidence="2 3">2516</strain>
    </source>
</reference>